<dbReference type="Pfam" id="PF16283">
    <property type="entry name" value="DUF4929"/>
    <property type="match status" value="1"/>
</dbReference>
<comment type="caution">
    <text evidence="2">The sequence shown here is derived from an EMBL/GenBank/DDBJ whole genome shotgun (WGS) entry which is preliminary data.</text>
</comment>
<dbReference type="RefSeq" id="WP_036871584.1">
    <property type="nucleotide sequence ID" value="NZ_JRNN01000025.1"/>
</dbReference>
<dbReference type="Proteomes" id="UP000029556">
    <property type="component" value="Unassembled WGS sequence"/>
</dbReference>
<dbReference type="InterPro" id="IPR032562">
    <property type="entry name" value="DUF4929"/>
</dbReference>
<evidence type="ECO:0000313" key="3">
    <source>
        <dbReference type="Proteomes" id="UP000029556"/>
    </source>
</evidence>
<dbReference type="PROSITE" id="PS51257">
    <property type="entry name" value="PROKAR_LIPOPROTEIN"/>
    <property type="match status" value="1"/>
</dbReference>
<organism evidence="2 3">
    <name type="scientific">Hoylesella buccalis DNF00853</name>
    <dbReference type="NCBI Taxonomy" id="1401074"/>
    <lineage>
        <taxon>Bacteria</taxon>
        <taxon>Pseudomonadati</taxon>
        <taxon>Bacteroidota</taxon>
        <taxon>Bacteroidia</taxon>
        <taxon>Bacteroidales</taxon>
        <taxon>Prevotellaceae</taxon>
        <taxon>Hoylesella</taxon>
    </lineage>
</organism>
<protein>
    <recommendedName>
        <fullName evidence="4">Lipoprotein</fullName>
    </recommendedName>
</protein>
<accession>A0A096BU00</accession>
<feature type="signal peptide" evidence="1">
    <location>
        <begin position="1"/>
        <end position="19"/>
    </location>
</feature>
<keyword evidence="1" id="KW-0732">Signal</keyword>
<evidence type="ECO:0000256" key="1">
    <source>
        <dbReference type="SAM" id="SignalP"/>
    </source>
</evidence>
<evidence type="ECO:0000313" key="2">
    <source>
        <dbReference type="EMBL" id="KGF36634.1"/>
    </source>
</evidence>
<proteinExistence type="predicted"/>
<dbReference type="OrthoDB" id="1451030at2"/>
<gene>
    <name evidence="2" type="ORF">HMPREF2137_01150</name>
</gene>
<sequence>MKNFKFLCVAMLTLLLASACNEKEEEQMTNQLSLSIEGQSEMAENDKAVINVKAALSFTPKKDVTVELNLTGNDGDVVKLSESKLVFKAGEKVKNITVTSNNKHLVKGQRAMTLSVLSTSDTNVKALEPVSFVIKQDSDIPQLTAKQQQLIKGYKDKFGIDLMRFLGKLKVRAEVVYCNDDKAEWFGGKDKDVFEGYTIITLSDKATANKPILKMTENAMGLNSFFYNLLLRKTLEDKVYFCDQPYGQAVSKVLKFDRKKEYFKTALDDIVLKPTKGTINYLAMAKDLYDTPIKTVPFIFEFSAWNKLQEIAKKGNVTVEVKTSADEKPFNVTITDDVLIAGGSIDPNRWFCRSTLIKDDYGKDPSNWFMPTAKFDLKKGTMSFDFPYDFDEASDYMQFHVTYFL</sequence>
<dbReference type="EMBL" id="JRNN01000025">
    <property type="protein sequence ID" value="KGF36634.1"/>
    <property type="molecule type" value="Genomic_DNA"/>
</dbReference>
<evidence type="ECO:0008006" key="4">
    <source>
        <dbReference type="Google" id="ProtNLM"/>
    </source>
</evidence>
<name>A0A096BU00_9BACT</name>
<dbReference type="AlphaFoldDB" id="A0A096BU00"/>
<reference evidence="2 3" key="1">
    <citation type="submission" date="2014-07" db="EMBL/GenBank/DDBJ databases">
        <authorList>
            <person name="McCorrison J."/>
            <person name="Sanka R."/>
            <person name="Torralba M."/>
            <person name="Gillis M."/>
            <person name="Haft D.H."/>
            <person name="Methe B."/>
            <person name="Sutton G."/>
            <person name="Nelson K.E."/>
        </authorList>
    </citation>
    <scope>NUCLEOTIDE SEQUENCE [LARGE SCALE GENOMIC DNA]</scope>
    <source>
        <strain evidence="2 3">DNF00853</strain>
    </source>
</reference>
<feature type="chain" id="PRO_5001918422" description="Lipoprotein" evidence="1">
    <location>
        <begin position="20"/>
        <end position="405"/>
    </location>
</feature>